<evidence type="ECO:0000313" key="3">
    <source>
        <dbReference type="Proteomes" id="UP001146120"/>
    </source>
</evidence>
<feature type="region of interest" description="Disordered" evidence="1">
    <location>
        <begin position="1"/>
        <end position="21"/>
    </location>
</feature>
<dbReference type="Proteomes" id="UP001146120">
    <property type="component" value="Unassembled WGS sequence"/>
</dbReference>
<accession>A0AAV2YWE5</accession>
<protein>
    <submittedName>
        <fullName evidence="2">Uncharacterized protein</fullName>
    </submittedName>
</protein>
<reference evidence="2" key="1">
    <citation type="submission" date="2022-11" db="EMBL/GenBank/DDBJ databases">
        <authorList>
            <person name="Morgan W.R."/>
            <person name="Tartar A."/>
        </authorList>
    </citation>
    <scope>NUCLEOTIDE SEQUENCE</scope>
    <source>
        <strain evidence="2">ARSEF 373</strain>
    </source>
</reference>
<keyword evidence="3" id="KW-1185">Reference proteome</keyword>
<evidence type="ECO:0000256" key="1">
    <source>
        <dbReference type="SAM" id="MobiDB-lite"/>
    </source>
</evidence>
<sequence length="21" mass="2571">MSWRHSKSSTPPWCNGLRRQR</sequence>
<organism evidence="2 3">
    <name type="scientific">Lagenidium giganteum</name>
    <dbReference type="NCBI Taxonomy" id="4803"/>
    <lineage>
        <taxon>Eukaryota</taxon>
        <taxon>Sar</taxon>
        <taxon>Stramenopiles</taxon>
        <taxon>Oomycota</taxon>
        <taxon>Peronosporomycetes</taxon>
        <taxon>Pythiales</taxon>
        <taxon>Pythiaceae</taxon>
    </lineage>
</organism>
<proteinExistence type="predicted"/>
<reference evidence="2" key="2">
    <citation type="journal article" date="2023" name="Microbiol Resour">
        <title>Decontamination and Annotation of the Draft Genome Sequence of the Oomycete Lagenidium giganteum ARSEF 373.</title>
        <authorList>
            <person name="Morgan W.R."/>
            <person name="Tartar A."/>
        </authorList>
    </citation>
    <scope>NUCLEOTIDE SEQUENCE</scope>
    <source>
        <strain evidence="2">ARSEF 373</strain>
    </source>
</reference>
<gene>
    <name evidence="2" type="ORF">N0F65_009780</name>
</gene>
<comment type="caution">
    <text evidence="2">The sequence shown here is derived from an EMBL/GenBank/DDBJ whole genome shotgun (WGS) entry which is preliminary data.</text>
</comment>
<evidence type="ECO:0000313" key="2">
    <source>
        <dbReference type="EMBL" id="DAZ97512.1"/>
    </source>
</evidence>
<dbReference type="AlphaFoldDB" id="A0AAV2YWE5"/>
<name>A0AAV2YWE5_9STRA</name>
<dbReference type="EMBL" id="DAKRPA010000133">
    <property type="protein sequence ID" value="DAZ97512.1"/>
    <property type="molecule type" value="Genomic_DNA"/>
</dbReference>